<evidence type="ECO:0000313" key="3">
    <source>
        <dbReference type="Proteomes" id="UP001165085"/>
    </source>
</evidence>
<name>A0A9W7BLA8_9STRA</name>
<proteinExistence type="predicted"/>
<keyword evidence="3" id="KW-1185">Reference proteome</keyword>
<feature type="compositionally biased region" description="Low complexity" evidence="1">
    <location>
        <begin position="190"/>
        <end position="207"/>
    </location>
</feature>
<sequence length="358" mass="38223">MSAAASKAPSPASSLASFTAPSTTPVYYKSNLLPELVKAIKFAFPDYGLNKIHAHITKTHLPDLKKEYDDDERQEGLKGAYRNATKGEVKKLYKTLSLSNHAMGVTGNEYVPDPEDMEKVVDNTGKGLGKMNVKEDDGVDGIGDEAATEKTKTKIKSKEVGKSAAQKPDPDTIHLFTVGSSTAPPPPPSSADQSAISSASLDSGESSKQVNVGLVQLNVPGDKSGTKPHQAVIEYTPPGNSGSGGGGKGNGKKAGKKKKKAGEWDVFKIQSIDNSMTKVLLMYDETKTHKTFIHPDPEEGSVYKIIHRLVILRGIIGKLGPTGGRKVYMRGRVIESGKFAEIILDDAEGIVVDDSVSF</sequence>
<feature type="compositionally biased region" description="Basic and acidic residues" evidence="1">
    <location>
        <begin position="147"/>
        <end position="161"/>
    </location>
</feature>
<organism evidence="2 3">
    <name type="scientific">Triparma strigata</name>
    <dbReference type="NCBI Taxonomy" id="1606541"/>
    <lineage>
        <taxon>Eukaryota</taxon>
        <taxon>Sar</taxon>
        <taxon>Stramenopiles</taxon>
        <taxon>Ochrophyta</taxon>
        <taxon>Bolidophyceae</taxon>
        <taxon>Parmales</taxon>
        <taxon>Triparmaceae</taxon>
        <taxon>Triparma</taxon>
    </lineage>
</organism>
<dbReference type="EMBL" id="BRXY01000347">
    <property type="protein sequence ID" value="GMH88718.1"/>
    <property type="molecule type" value="Genomic_DNA"/>
</dbReference>
<evidence type="ECO:0000313" key="2">
    <source>
        <dbReference type="EMBL" id="GMH88718.1"/>
    </source>
</evidence>
<accession>A0A9W7BLA8</accession>
<protein>
    <submittedName>
        <fullName evidence="2">Uncharacterized protein</fullName>
    </submittedName>
</protein>
<comment type="caution">
    <text evidence="2">The sequence shown here is derived from an EMBL/GenBank/DDBJ whole genome shotgun (WGS) entry which is preliminary data.</text>
</comment>
<gene>
    <name evidence="2" type="ORF">TrST_g6186</name>
</gene>
<dbReference type="Proteomes" id="UP001165085">
    <property type="component" value="Unassembled WGS sequence"/>
</dbReference>
<dbReference type="OrthoDB" id="201155at2759"/>
<feature type="region of interest" description="Disordered" evidence="1">
    <location>
        <begin position="124"/>
        <end position="257"/>
    </location>
</feature>
<dbReference type="AlphaFoldDB" id="A0A9W7BLA8"/>
<reference evidence="3" key="1">
    <citation type="journal article" date="2023" name="Commun. Biol.">
        <title>Genome analysis of Parmales, the sister group of diatoms, reveals the evolutionary specialization of diatoms from phago-mixotrophs to photoautotrophs.</title>
        <authorList>
            <person name="Ban H."/>
            <person name="Sato S."/>
            <person name="Yoshikawa S."/>
            <person name="Yamada K."/>
            <person name="Nakamura Y."/>
            <person name="Ichinomiya M."/>
            <person name="Sato N."/>
            <person name="Blanc-Mathieu R."/>
            <person name="Endo H."/>
            <person name="Kuwata A."/>
            <person name="Ogata H."/>
        </authorList>
    </citation>
    <scope>NUCLEOTIDE SEQUENCE [LARGE SCALE GENOMIC DNA]</scope>
    <source>
        <strain evidence="3">NIES 3701</strain>
    </source>
</reference>
<evidence type="ECO:0000256" key="1">
    <source>
        <dbReference type="SAM" id="MobiDB-lite"/>
    </source>
</evidence>